<dbReference type="EMBL" id="JAEDAJ010000001">
    <property type="protein sequence ID" value="MBK0329877.1"/>
    <property type="molecule type" value="Genomic_DNA"/>
</dbReference>
<proteinExistence type="predicted"/>
<gene>
    <name evidence="1" type="ORF">I8D64_00455</name>
</gene>
<accession>A0ABS1B6M5</accession>
<dbReference type="RefSeq" id="WP_200500565.1">
    <property type="nucleotide sequence ID" value="NZ_JAEDAJ010000001.1"/>
</dbReference>
<protein>
    <recommendedName>
        <fullName evidence="3">YokE-like PH domain-containing protein</fullName>
    </recommendedName>
</protein>
<sequence length="310" mass="35300">MPVAYPQHALRNLTSARCLREICYDRLTRTSAHTITPWEIWFLPDLLMEPSELTIAVAAPLRQMRPLLLTDRRIMIHRQHGELTTQLPTEHREWTWDQVTDISRKGLRGIRVRFRDGTHLDVADRSRAGAKDVVRRAQAALDVLSRGGSLAEHWQQITGITPRRMDPRLEALEFLRGRDGSSVAGEATDIIARLNPDEVPLAAQRWDKGLALDTRGTDQTFMDAKRIWLMTDRRFLEMQGEMVFRVRRQWPAAAVRGARLGDPARRTPDVVLIGDEEIPAPDSPRTEPPRPADIRFAAAVDEAVRLVRSP</sequence>
<reference evidence="1 2" key="1">
    <citation type="submission" date="2020-12" db="EMBL/GenBank/DDBJ databases">
        <title>Brachybacterium sp. MASK1Z-5, whole genome shotgun sequence.</title>
        <authorList>
            <person name="Tuo L."/>
        </authorList>
    </citation>
    <scope>NUCLEOTIDE SEQUENCE [LARGE SCALE GENOMIC DNA]</scope>
    <source>
        <strain evidence="1 2">MASK1Z-5</strain>
    </source>
</reference>
<keyword evidence="2" id="KW-1185">Reference proteome</keyword>
<evidence type="ECO:0000313" key="2">
    <source>
        <dbReference type="Proteomes" id="UP000612352"/>
    </source>
</evidence>
<evidence type="ECO:0000313" key="1">
    <source>
        <dbReference type="EMBL" id="MBK0329877.1"/>
    </source>
</evidence>
<evidence type="ECO:0008006" key="3">
    <source>
        <dbReference type="Google" id="ProtNLM"/>
    </source>
</evidence>
<dbReference type="Proteomes" id="UP000612352">
    <property type="component" value="Unassembled WGS sequence"/>
</dbReference>
<comment type="caution">
    <text evidence="1">The sequence shown here is derived from an EMBL/GenBank/DDBJ whole genome shotgun (WGS) entry which is preliminary data.</text>
</comment>
<name>A0ABS1B6M5_9MICO</name>
<organism evidence="1 2">
    <name type="scientific">Brachybacterium halotolerans</name>
    <dbReference type="NCBI Taxonomy" id="2795215"/>
    <lineage>
        <taxon>Bacteria</taxon>
        <taxon>Bacillati</taxon>
        <taxon>Actinomycetota</taxon>
        <taxon>Actinomycetes</taxon>
        <taxon>Micrococcales</taxon>
        <taxon>Dermabacteraceae</taxon>
        <taxon>Brachybacterium</taxon>
    </lineage>
</organism>